<dbReference type="Ensembl" id="ENSNFUT00015008618.1">
    <property type="protein sequence ID" value="ENSNFUP00015008198.1"/>
    <property type="gene ID" value="ENSNFUG00015004015.1"/>
</dbReference>
<dbReference type="InterPro" id="IPR043502">
    <property type="entry name" value="DNA/RNA_pol_sf"/>
</dbReference>
<dbReference type="GO" id="GO:0003824">
    <property type="term" value="F:catalytic activity"/>
    <property type="evidence" value="ECO:0007669"/>
    <property type="project" value="InterPro"/>
</dbReference>
<evidence type="ECO:0000313" key="3">
    <source>
        <dbReference type="Proteomes" id="UP000694548"/>
    </source>
</evidence>
<reference evidence="2" key="3">
    <citation type="submission" date="2025-09" db="UniProtKB">
        <authorList>
            <consortium name="Ensembl"/>
        </authorList>
    </citation>
    <scope>IDENTIFICATION</scope>
</reference>
<keyword evidence="3" id="KW-1185">Reference proteome</keyword>
<dbReference type="CDD" id="cd01650">
    <property type="entry name" value="RT_nLTR_like"/>
    <property type="match status" value="1"/>
</dbReference>
<protein>
    <recommendedName>
        <fullName evidence="1">Reverse transcriptase domain-containing protein</fullName>
    </recommendedName>
</protein>
<dbReference type="AlphaFoldDB" id="A0A8C6KVL8"/>
<sequence length="990" mass="110336">MVLSWYGVGLISLLNGAPDAGRYLKAWETKNLRERSLESLRSLAHQPPAIIEPAAHTSPDSSAKMMLINARSIAKKSHILNDLFRTKKLNFLWISESWQRENDVTHLRELCPQDCSFFSAPQTTSHGGGTAVIFKKHFSCQIISSNSYSLFEMIMIKIGRVQPVYGILVYRPPGSTSSFLSDFQDLLSSAIKLDRIIIVGDFNIHAEDLSNCSTREFLNMMNSFNFSQHVSGPTHRAGHTLDLVFSYGLLVDKLQIHDVVFSDHKSVSFHINLNSESLLPVSAKQRRIINSSTILNFSSLFDFVPPSSDDVELLTNSFNDHCLKILDQVAPYKTSRSSSASSSPWLNNQILELRRSYRKAERRWKRTGLVVHREYFKELLESYNEAVENARSSFFSNLICQNKNNPKVLFDTISSIVSSPPQQAQLSSADDCNRFLHFFENKVLNLRSSIPPALAPSGGEAPQCSESFTSFSPITLNDLTSIISQMKLSSCSSDILTPSVLVGSLASISPSLLTIINSSLSQGCVPSYFKNAVVTPLLKKPNLDASSTSNFRPISKLPFISKVLEKVVETQLRSWFSKSKISDPFQSGFLKQHSTETALVRVHNDLLMAADAGKCSVMVLLDLSAAFDTVDHNVLLNRLKALAGISGSALDWLSSYLTNRTFTVKSETFSSDTASLTCGVPQGSVLGPLLFAFYILPLAGIIQSFPDISYHIYADDIQLYMSFMPHQLDRLATLVLCLTQISNWLSSNFLVLNANKTETLIAAPPELQPKIEQEIASFCPSAKANIRNLGVIFDPALSLDSHVKTISRSCFFQLRNISKVRKLVSTADLEKIIHAFVSSRLDYCNALFTGLSKTSLSRLQAIQNAAARLLTKSSRRAHITPVLQSLHWLPVEYRIQFKVLVLTYRALNNQAPSYLSELLSPHTTSRNLRSTSENLLAVPRTRLKTKGDRAFQTIAPRLWNSLPSNLHLSNTVEVFKNHLKTHLFIQAFPP</sequence>
<evidence type="ECO:0000259" key="1">
    <source>
        <dbReference type="PROSITE" id="PS50878"/>
    </source>
</evidence>
<name>A0A8C6KVL8_NOTFU</name>
<accession>A0A8C6KVL8</accession>
<organism evidence="2 3">
    <name type="scientific">Nothobranchius furzeri</name>
    <name type="common">Turquoise killifish</name>
    <dbReference type="NCBI Taxonomy" id="105023"/>
    <lineage>
        <taxon>Eukaryota</taxon>
        <taxon>Metazoa</taxon>
        <taxon>Chordata</taxon>
        <taxon>Craniata</taxon>
        <taxon>Vertebrata</taxon>
        <taxon>Euteleostomi</taxon>
        <taxon>Actinopterygii</taxon>
        <taxon>Neopterygii</taxon>
        <taxon>Teleostei</taxon>
        <taxon>Neoteleostei</taxon>
        <taxon>Acanthomorphata</taxon>
        <taxon>Ovalentaria</taxon>
        <taxon>Atherinomorphae</taxon>
        <taxon>Cyprinodontiformes</taxon>
        <taxon>Nothobranchiidae</taxon>
        <taxon>Nothobranchius</taxon>
    </lineage>
</organism>
<reference evidence="2" key="2">
    <citation type="submission" date="2025-08" db="UniProtKB">
        <authorList>
            <consortium name="Ensembl"/>
        </authorList>
    </citation>
    <scope>IDENTIFICATION</scope>
</reference>
<dbReference type="GeneTree" id="ENSGT01150000286909"/>
<reference evidence="2" key="1">
    <citation type="submission" date="2014-08" db="EMBL/GenBank/DDBJ databases">
        <authorList>
            <person name="Senf B."/>
            <person name="Petzold A."/>
            <person name="Downie B.R."/>
            <person name="Koch P."/>
            <person name="Platzer M."/>
        </authorList>
    </citation>
    <scope>NUCLEOTIDE SEQUENCE [LARGE SCALE GENOMIC DNA]</scope>
    <source>
        <strain evidence="2">GRZ</strain>
    </source>
</reference>
<feature type="domain" description="Reverse transcriptase" evidence="1">
    <location>
        <begin position="518"/>
        <end position="793"/>
    </location>
</feature>
<dbReference type="Pfam" id="PF00078">
    <property type="entry name" value="RVT_1"/>
    <property type="match status" value="1"/>
</dbReference>
<dbReference type="Pfam" id="PF14529">
    <property type="entry name" value="Exo_endo_phos_2"/>
    <property type="match status" value="1"/>
</dbReference>
<proteinExistence type="predicted"/>
<dbReference type="Gene3D" id="3.60.10.10">
    <property type="entry name" value="Endonuclease/exonuclease/phosphatase"/>
    <property type="match status" value="1"/>
</dbReference>
<dbReference type="InterPro" id="IPR005135">
    <property type="entry name" value="Endo/exonuclease/phosphatase"/>
</dbReference>
<dbReference type="Proteomes" id="UP000694548">
    <property type="component" value="Chromosome sgr04"/>
</dbReference>
<dbReference type="SUPFAM" id="SSF56219">
    <property type="entry name" value="DNase I-like"/>
    <property type="match status" value="1"/>
</dbReference>
<dbReference type="PANTHER" id="PTHR33332">
    <property type="entry name" value="REVERSE TRANSCRIPTASE DOMAIN-CONTAINING PROTEIN"/>
    <property type="match status" value="1"/>
</dbReference>
<dbReference type="InterPro" id="IPR000477">
    <property type="entry name" value="RT_dom"/>
</dbReference>
<dbReference type="InterPro" id="IPR036691">
    <property type="entry name" value="Endo/exonu/phosph_ase_sf"/>
</dbReference>
<evidence type="ECO:0000313" key="2">
    <source>
        <dbReference type="Ensembl" id="ENSNFUP00015008198.1"/>
    </source>
</evidence>
<dbReference type="PROSITE" id="PS50878">
    <property type="entry name" value="RT_POL"/>
    <property type="match status" value="1"/>
</dbReference>
<dbReference type="SUPFAM" id="SSF56672">
    <property type="entry name" value="DNA/RNA polymerases"/>
    <property type="match status" value="1"/>
</dbReference>